<protein>
    <recommendedName>
        <fullName evidence="1">BTB domain-containing protein</fullName>
    </recommendedName>
</protein>
<comment type="caution">
    <text evidence="2">The sequence shown here is derived from an EMBL/GenBank/DDBJ whole genome shotgun (WGS) entry which is preliminary data.</text>
</comment>
<reference evidence="2 3" key="1">
    <citation type="submission" date="2024-10" db="EMBL/GenBank/DDBJ databases">
        <authorList>
            <person name="Kim D."/>
        </authorList>
    </citation>
    <scope>NUCLEOTIDE SEQUENCE [LARGE SCALE GENOMIC DNA]</scope>
    <source>
        <strain evidence="2">BH-2024</strain>
    </source>
</reference>
<proteinExistence type="predicted"/>
<evidence type="ECO:0000313" key="2">
    <source>
        <dbReference type="EMBL" id="KAL3099388.1"/>
    </source>
</evidence>
<sequence>MEIFDEYIIVDEKSLSINIGSKFNEVTQFAAVDFSFEYNPSRLIVKDIGNATLPDVPLAQIIVWAWDAQGAQLIKETKILNAGCTLTFMAQPRANNIVGGTPTLQAQPNANTVGGMPTLQAQNANTVGGMPTLQAQPNANTVGGMPTLQAQPNAMGGMPTYYAVQPYAQLQFASQQQPATVRLGTPSASVKPGTNQPMMPISPTQSVLVRILKKRENMDENPCPPLSSPADDLTVHIGNRKVTLSAAWLMCQSPMVRQMLSVEMKEKQQRSLTLNELGIDMEQFMDFLEAISSNALLFPILPNPKNVLPLLILADYFQVEWVKTRCANHMINCVEIPLIDRFFLAIRYQLDCFKDFFFNLSVKVLRAFFKANRDQFSLLSSDPNSGKLFFEFANRLSSDTDFGEKPMPANFLSY</sequence>
<dbReference type="SMART" id="SM00225">
    <property type="entry name" value="BTB"/>
    <property type="match status" value="1"/>
</dbReference>
<dbReference type="Proteomes" id="UP001620626">
    <property type="component" value="Unassembled WGS sequence"/>
</dbReference>
<dbReference type="EMBL" id="JBICBT010000809">
    <property type="protein sequence ID" value="KAL3099388.1"/>
    <property type="molecule type" value="Genomic_DNA"/>
</dbReference>
<dbReference type="InterPro" id="IPR011333">
    <property type="entry name" value="SKP1/BTB/POZ_sf"/>
</dbReference>
<accession>A0ABD2K970</accession>
<dbReference type="PANTHER" id="PTHR22744:SF14">
    <property type="entry name" value="BTB DOMAIN-CONTAINING PROTEIN-RELATED"/>
    <property type="match status" value="1"/>
</dbReference>
<dbReference type="PANTHER" id="PTHR22744">
    <property type="entry name" value="HELIX LOOP HELIX PROTEIN 21-RELATED"/>
    <property type="match status" value="1"/>
</dbReference>
<keyword evidence="3" id="KW-1185">Reference proteome</keyword>
<dbReference type="SUPFAM" id="SSF54695">
    <property type="entry name" value="POZ domain"/>
    <property type="match status" value="1"/>
</dbReference>
<dbReference type="AlphaFoldDB" id="A0ABD2K970"/>
<organism evidence="2 3">
    <name type="scientific">Heterodera trifolii</name>
    <dbReference type="NCBI Taxonomy" id="157864"/>
    <lineage>
        <taxon>Eukaryota</taxon>
        <taxon>Metazoa</taxon>
        <taxon>Ecdysozoa</taxon>
        <taxon>Nematoda</taxon>
        <taxon>Chromadorea</taxon>
        <taxon>Rhabditida</taxon>
        <taxon>Tylenchina</taxon>
        <taxon>Tylenchomorpha</taxon>
        <taxon>Tylenchoidea</taxon>
        <taxon>Heteroderidae</taxon>
        <taxon>Heteroderinae</taxon>
        <taxon>Heterodera</taxon>
    </lineage>
</organism>
<dbReference type="Pfam" id="PF00651">
    <property type="entry name" value="BTB"/>
    <property type="match status" value="1"/>
</dbReference>
<name>A0ABD2K970_9BILA</name>
<feature type="domain" description="BTB" evidence="1">
    <location>
        <begin position="231"/>
        <end position="334"/>
    </location>
</feature>
<dbReference type="InterPro" id="IPR000210">
    <property type="entry name" value="BTB/POZ_dom"/>
</dbReference>
<gene>
    <name evidence="2" type="ORF">niasHT_022131</name>
</gene>
<evidence type="ECO:0000313" key="3">
    <source>
        <dbReference type="Proteomes" id="UP001620626"/>
    </source>
</evidence>
<dbReference type="CDD" id="cd18186">
    <property type="entry name" value="BTB_POZ_ZBTB_KLHL-like"/>
    <property type="match status" value="1"/>
</dbReference>
<dbReference type="Gene3D" id="3.30.710.10">
    <property type="entry name" value="Potassium Channel Kv1.1, Chain A"/>
    <property type="match status" value="1"/>
</dbReference>
<evidence type="ECO:0000259" key="1">
    <source>
        <dbReference type="SMART" id="SM00225"/>
    </source>
</evidence>